<proteinExistence type="predicted"/>
<dbReference type="AlphaFoldDB" id="A0A8D8VT06"/>
<organism evidence="2">
    <name type="scientific">Cacopsylla melanoneura</name>
    <dbReference type="NCBI Taxonomy" id="428564"/>
    <lineage>
        <taxon>Eukaryota</taxon>
        <taxon>Metazoa</taxon>
        <taxon>Ecdysozoa</taxon>
        <taxon>Arthropoda</taxon>
        <taxon>Hexapoda</taxon>
        <taxon>Insecta</taxon>
        <taxon>Pterygota</taxon>
        <taxon>Neoptera</taxon>
        <taxon>Paraneoptera</taxon>
        <taxon>Hemiptera</taxon>
        <taxon>Sternorrhyncha</taxon>
        <taxon>Psylloidea</taxon>
        <taxon>Psyllidae</taxon>
        <taxon>Psyllinae</taxon>
        <taxon>Cacopsylla</taxon>
    </lineage>
</organism>
<protein>
    <submittedName>
        <fullName evidence="2">Uncharacterized protein</fullName>
    </submittedName>
</protein>
<evidence type="ECO:0000313" key="2">
    <source>
        <dbReference type="EMBL" id="CAG6632584.1"/>
    </source>
</evidence>
<accession>A0A8D8VT06</accession>
<dbReference type="EMBL" id="HBUF01080201">
    <property type="protein sequence ID" value="CAG6632585.1"/>
    <property type="molecule type" value="Transcribed_RNA"/>
</dbReference>
<evidence type="ECO:0000256" key="1">
    <source>
        <dbReference type="SAM" id="MobiDB-lite"/>
    </source>
</evidence>
<dbReference type="EMBL" id="HBUF01080200">
    <property type="protein sequence ID" value="CAG6632584.1"/>
    <property type="molecule type" value="Transcribed_RNA"/>
</dbReference>
<sequence>MIIELLGWQKIPMAIPRLWVRENEIMKFLQNIVPTKDTSMTSLICFISLSLLSLVHHSLWSHHLRASLLRRIHLSSMGKYTGCRYSQLQCYYDTRHGNLSDVNNTRYIHATSQHPPHPVARSSDGSRQISLPQRRHYE</sequence>
<name>A0A8D8VT06_9HEMI</name>
<reference evidence="2" key="1">
    <citation type="submission" date="2021-05" db="EMBL/GenBank/DDBJ databases">
        <authorList>
            <person name="Alioto T."/>
            <person name="Alioto T."/>
            <person name="Gomez Garrido J."/>
        </authorList>
    </citation>
    <scope>NUCLEOTIDE SEQUENCE</scope>
</reference>
<feature type="region of interest" description="Disordered" evidence="1">
    <location>
        <begin position="110"/>
        <end position="138"/>
    </location>
</feature>